<dbReference type="HOGENOM" id="CLU_054485_0_0_3"/>
<proteinExistence type="predicted"/>
<dbReference type="PANTHER" id="PTHR42686">
    <property type="entry name" value="GH17980P-RELATED"/>
    <property type="match status" value="1"/>
</dbReference>
<keyword evidence="3" id="KW-1185">Reference proteome</keyword>
<feature type="domain" description="NADP-dependent oxidoreductase" evidence="1">
    <location>
        <begin position="41"/>
        <end position="220"/>
    </location>
</feature>
<evidence type="ECO:0000313" key="3">
    <source>
        <dbReference type="Proteomes" id="UP000010475"/>
    </source>
</evidence>
<dbReference type="GO" id="GO:0005829">
    <property type="term" value="C:cytosol"/>
    <property type="evidence" value="ECO:0007669"/>
    <property type="project" value="TreeGrafter"/>
</dbReference>
<dbReference type="EMBL" id="CP003642">
    <property type="protein sequence ID" value="AFZ23817.1"/>
    <property type="molecule type" value="Genomic_DNA"/>
</dbReference>
<dbReference type="eggNOG" id="COG0667">
    <property type="taxonomic scope" value="Bacteria"/>
</dbReference>
<dbReference type="OrthoDB" id="9804790at2"/>
<dbReference type="Gene3D" id="3.20.20.100">
    <property type="entry name" value="NADP-dependent oxidoreductase domain"/>
    <property type="match status" value="1"/>
</dbReference>
<organism evidence="2 3">
    <name type="scientific">Cylindrospermum stagnale PCC 7417</name>
    <dbReference type="NCBI Taxonomy" id="56107"/>
    <lineage>
        <taxon>Bacteria</taxon>
        <taxon>Bacillati</taxon>
        <taxon>Cyanobacteriota</taxon>
        <taxon>Cyanophyceae</taxon>
        <taxon>Nostocales</taxon>
        <taxon>Nostocaceae</taxon>
        <taxon>Cylindrospermum</taxon>
    </lineage>
</organism>
<dbReference type="GO" id="GO:0016491">
    <property type="term" value="F:oxidoreductase activity"/>
    <property type="evidence" value="ECO:0007669"/>
    <property type="project" value="InterPro"/>
</dbReference>
<dbReference type="KEGG" id="csg:Cylst_1533"/>
<protein>
    <submittedName>
        <fullName evidence="2">Putative oxidoreductase, aryl-alcohol dehydrogenase like protein</fullName>
    </submittedName>
</protein>
<dbReference type="PANTHER" id="PTHR42686:SF1">
    <property type="entry name" value="GH17980P-RELATED"/>
    <property type="match status" value="1"/>
</dbReference>
<gene>
    <name evidence="2" type="ORF">Cylst_1533</name>
</gene>
<reference evidence="2 3" key="1">
    <citation type="submission" date="2012-06" db="EMBL/GenBank/DDBJ databases">
        <title>Finished chromosome of genome of Cylindrospermum stagnale PCC 7417.</title>
        <authorList>
            <consortium name="US DOE Joint Genome Institute"/>
            <person name="Gugger M."/>
            <person name="Coursin T."/>
            <person name="Rippka R."/>
            <person name="Tandeau De Marsac N."/>
            <person name="Huntemann M."/>
            <person name="Wei C.-L."/>
            <person name="Han J."/>
            <person name="Detter J.C."/>
            <person name="Han C."/>
            <person name="Tapia R."/>
            <person name="Chen A."/>
            <person name="Kyrpides N."/>
            <person name="Mavromatis K."/>
            <person name="Markowitz V."/>
            <person name="Szeto E."/>
            <person name="Ivanova N."/>
            <person name="Pagani I."/>
            <person name="Pati A."/>
            <person name="Goodwin L."/>
            <person name="Nordberg H.P."/>
            <person name="Cantor M.N."/>
            <person name="Hua S.X."/>
            <person name="Woyke T."/>
            <person name="Kerfeld C.A."/>
        </authorList>
    </citation>
    <scope>NUCLEOTIDE SEQUENCE [LARGE SCALE GENOMIC DNA]</scope>
    <source>
        <strain evidence="2 3">PCC 7417</strain>
    </source>
</reference>
<dbReference type="AlphaFoldDB" id="K9WWB0"/>
<evidence type="ECO:0000259" key="1">
    <source>
        <dbReference type="Pfam" id="PF00248"/>
    </source>
</evidence>
<dbReference type="Proteomes" id="UP000010475">
    <property type="component" value="Chromosome"/>
</dbReference>
<dbReference type="RefSeq" id="WP_015207073.1">
    <property type="nucleotide sequence ID" value="NC_019757.1"/>
</dbReference>
<dbReference type="PATRIC" id="fig|56107.3.peg.1729"/>
<dbReference type="CDD" id="cd19099">
    <property type="entry name" value="AKR_unchar"/>
    <property type="match status" value="1"/>
</dbReference>
<dbReference type="STRING" id="56107.Cylst_1533"/>
<dbReference type="Pfam" id="PF00248">
    <property type="entry name" value="Aldo_ket_red"/>
    <property type="match status" value="1"/>
</dbReference>
<dbReference type="InterPro" id="IPR036812">
    <property type="entry name" value="NAD(P)_OxRdtase_dom_sf"/>
</dbReference>
<dbReference type="SUPFAM" id="SSF51430">
    <property type="entry name" value="NAD(P)-linked oxidoreductase"/>
    <property type="match status" value="1"/>
</dbReference>
<accession>K9WWB0</accession>
<dbReference type="InterPro" id="IPR023210">
    <property type="entry name" value="NADP_OxRdtase_dom"/>
</dbReference>
<sequence length="400" mass="45066">MNMTIPGRATLEGTQRYQKKHANHCSPDHFRASSELIASSIGIGTYLGVSDEQTDDLVNQAIIESVRRGVNLIDTAIGYRNQQAERCVGNAIRYLVQSAEVSRDELIICTKGGFLTHENPEYVDWFRQHYINSNSFTINEKDFIENCHCIHPEYLREQIDLSLENLGVQTIDIYYIHNPEVQLSEIDPSILYERLRDAFEVMEEAVDSGKIAAYGLATWDGLRVPANSDKYLNLARIKSIAREVARNKVDSFRFIEFPYNMSMLEALLLPNQNVQGEQIPLLEAAYRLGLTSIASASLCQAQVNGQIPDTISIGFDENFKTDCQRALQYTRSVPGLLTALVGMKAPNHVQENLIISAYPLLAMDKFTELTHDIIEVLKRMKIVSGKSDFDLSHLSCIAKK</sequence>
<dbReference type="InterPro" id="IPR020471">
    <property type="entry name" value="AKR"/>
</dbReference>
<name>K9WWB0_9NOST</name>
<evidence type="ECO:0000313" key="2">
    <source>
        <dbReference type="EMBL" id="AFZ23817.1"/>
    </source>
</evidence>